<evidence type="ECO:0000259" key="9">
    <source>
        <dbReference type="PROSITE" id="PS50891"/>
    </source>
</evidence>
<feature type="transmembrane region" description="Helical" evidence="8">
    <location>
        <begin position="7"/>
        <end position="25"/>
    </location>
</feature>
<dbReference type="InterPro" id="IPR019378">
    <property type="entry name" value="GDP-Fuc_O-FucTrfase"/>
</dbReference>
<evidence type="ECO:0000256" key="5">
    <source>
        <dbReference type="ARBA" id="ARBA00023253"/>
    </source>
</evidence>
<keyword evidence="5" id="KW-0294">Fucose metabolism</keyword>
<feature type="domain" description="LOB" evidence="9">
    <location>
        <begin position="400"/>
        <end position="501"/>
    </location>
</feature>
<evidence type="ECO:0000256" key="7">
    <source>
        <dbReference type="ARBA" id="ARBA00030350"/>
    </source>
</evidence>
<evidence type="ECO:0000313" key="10">
    <source>
        <dbReference type="EMBL" id="KAF7843136.1"/>
    </source>
</evidence>
<dbReference type="InterPro" id="IPR024709">
    <property type="entry name" value="FucosylTrfase_pln"/>
</dbReference>
<keyword evidence="4" id="KW-0808">Transferase</keyword>
<dbReference type="GO" id="GO:0016757">
    <property type="term" value="F:glycosyltransferase activity"/>
    <property type="evidence" value="ECO:0007669"/>
    <property type="project" value="UniProtKB-KW"/>
</dbReference>
<dbReference type="PROSITE" id="PS50891">
    <property type="entry name" value="LOB"/>
    <property type="match status" value="1"/>
</dbReference>
<dbReference type="GO" id="GO:0006004">
    <property type="term" value="P:fucose metabolic process"/>
    <property type="evidence" value="ECO:0007669"/>
    <property type="project" value="UniProtKB-KW"/>
</dbReference>
<keyword evidence="8" id="KW-0812">Transmembrane</keyword>
<evidence type="ECO:0000256" key="1">
    <source>
        <dbReference type="ARBA" id="ARBA00005474"/>
    </source>
</evidence>
<keyword evidence="8" id="KW-0472">Membrane</keyword>
<comment type="similarity">
    <text evidence="1">Belongs to the LOB domain-containing protein family.</text>
</comment>
<name>A0A835CJ37_9FABA</name>
<dbReference type="PANTHER" id="PTHR31288">
    <property type="entry name" value="O-FUCOSYLTRANSFERASE FAMILY PROTEIN"/>
    <property type="match status" value="1"/>
</dbReference>
<dbReference type="OrthoDB" id="1899018at2759"/>
<dbReference type="PANTHER" id="PTHR31288:SF5">
    <property type="entry name" value="PROTEIN MANNAN SYNTHESIS-RELATED 1"/>
    <property type="match status" value="1"/>
</dbReference>
<comment type="caution">
    <text evidence="10">The sequence shown here is derived from an EMBL/GenBank/DDBJ whole genome shotgun (WGS) entry which is preliminary data.</text>
</comment>
<evidence type="ECO:0000256" key="8">
    <source>
        <dbReference type="SAM" id="Phobius"/>
    </source>
</evidence>
<keyword evidence="8" id="KW-1133">Transmembrane helix</keyword>
<dbReference type="Pfam" id="PF10250">
    <property type="entry name" value="O-FucT"/>
    <property type="match status" value="1"/>
</dbReference>
<evidence type="ECO:0000256" key="4">
    <source>
        <dbReference type="ARBA" id="ARBA00022679"/>
    </source>
</evidence>
<evidence type="ECO:0000256" key="6">
    <source>
        <dbReference type="ARBA" id="ARBA00023277"/>
    </source>
</evidence>
<organism evidence="10 11">
    <name type="scientific">Senna tora</name>
    <dbReference type="NCBI Taxonomy" id="362788"/>
    <lineage>
        <taxon>Eukaryota</taxon>
        <taxon>Viridiplantae</taxon>
        <taxon>Streptophyta</taxon>
        <taxon>Embryophyta</taxon>
        <taxon>Tracheophyta</taxon>
        <taxon>Spermatophyta</taxon>
        <taxon>Magnoliopsida</taxon>
        <taxon>eudicotyledons</taxon>
        <taxon>Gunneridae</taxon>
        <taxon>Pentapetalae</taxon>
        <taxon>rosids</taxon>
        <taxon>fabids</taxon>
        <taxon>Fabales</taxon>
        <taxon>Fabaceae</taxon>
        <taxon>Caesalpinioideae</taxon>
        <taxon>Cassia clade</taxon>
        <taxon>Senna</taxon>
    </lineage>
</organism>
<keyword evidence="3" id="KW-0328">Glycosyltransferase</keyword>
<dbReference type="InterPro" id="IPR004883">
    <property type="entry name" value="LOB"/>
</dbReference>
<evidence type="ECO:0000313" key="11">
    <source>
        <dbReference type="Proteomes" id="UP000634136"/>
    </source>
</evidence>
<sequence length="627" mass="69343">MGLDLRQVVAAILTLAMFVMLGNMIKRDHFDPLQEVLPGGTMDLENGKFGVSHVRKNVAPWKGVADKLKPCWLKPYDDDVEQTKGFVTVSLTNGPEYHISQIADAVVVARQLGAKLVLPEIRGSQPGDKRNFEEIYDVDAFMKSMEGLVRVVKDLPDHISGQNIAVVKVPNRVTEDYIAARIEPIYRSKGNIRLATYFPSINMRKGGKKSDTDSVACLAMFGSLELQPELHELIESMVERLRTLSHESNGQFIAVDLRVDLLDGRGCQGGNDEQDKSCFNAHEIAVFLRKIGFDKDTSIYVTESKEDSSLDSFKDLFPKTYTKDAIMPADKKTKFLDSEGSGFEKVIDFYISTQSDVFVPASPGLFYANVAGKRIGSAKTQIFVPADISDQYASASDFLSPCAACKSLRRKCPQDCVLAPYFPSSNPQRFASVHKVFGAGNITKMLQQLPEHLRGEAAECMCIEASLRVEDPVYGCVRIVSQLQQQIIQTQHDIMKCIVLWALNKFEITHGCQLQTQILKGLLGSIDDSNIKDNVIVVHCYICFSINRITKSSKLKNAIELICIIPILGELSSSTLKISFVSVHATTAPRKKSPERISDLKFPVEVSDPCTRVGGDMAVSSAALWVA</sequence>
<dbReference type="Pfam" id="PF03195">
    <property type="entry name" value="LOB"/>
    <property type="match status" value="1"/>
</dbReference>
<evidence type="ECO:0000256" key="2">
    <source>
        <dbReference type="ARBA" id="ARBA00007737"/>
    </source>
</evidence>
<accession>A0A835CJ37</accession>
<reference evidence="10" key="1">
    <citation type="submission" date="2020-09" db="EMBL/GenBank/DDBJ databases">
        <title>Genome-Enabled Discovery of Anthraquinone Biosynthesis in Senna tora.</title>
        <authorList>
            <person name="Kang S.-H."/>
            <person name="Pandey R.P."/>
            <person name="Lee C.-M."/>
            <person name="Sim J.-S."/>
            <person name="Jeong J.-T."/>
            <person name="Choi B.-S."/>
            <person name="Jung M."/>
            <person name="Ginzburg D."/>
            <person name="Zhao K."/>
            <person name="Won S.Y."/>
            <person name="Oh T.-J."/>
            <person name="Yu Y."/>
            <person name="Kim N.-H."/>
            <person name="Lee O.R."/>
            <person name="Lee T.-H."/>
            <person name="Bashyal P."/>
            <person name="Kim T.-S."/>
            <person name="Lee W.-H."/>
            <person name="Kawkins C."/>
            <person name="Kim C.-K."/>
            <person name="Kim J.S."/>
            <person name="Ahn B.O."/>
            <person name="Rhee S.Y."/>
            <person name="Sohng J.K."/>
        </authorList>
    </citation>
    <scope>NUCLEOTIDE SEQUENCE</scope>
    <source>
        <tissue evidence="10">Leaf</tissue>
    </source>
</reference>
<evidence type="ECO:0000256" key="3">
    <source>
        <dbReference type="ARBA" id="ARBA00022676"/>
    </source>
</evidence>
<comment type="similarity">
    <text evidence="2">Belongs to the glycosyltransferase GT106 family.</text>
</comment>
<dbReference type="AlphaFoldDB" id="A0A835CJ37"/>
<keyword evidence="6" id="KW-0119">Carbohydrate metabolism</keyword>
<gene>
    <name evidence="10" type="ORF">G2W53_000041</name>
</gene>
<protein>
    <recommendedName>
        <fullName evidence="7">O-fucosyltransferase family protein</fullName>
    </recommendedName>
</protein>
<dbReference type="EMBL" id="JAAIUW010000001">
    <property type="protein sequence ID" value="KAF7843136.1"/>
    <property type="molecule type" value="Genomic_DNA"/>
</dbReference>
<keyword evidence="11" id="KW-1185">Reference proteome</keyword>
<dbReference type="Proteomes" id="UP000634136">
    <property type="component" value="Unassembled WGS sequence"/>
</dbReference>
<proteinExistence type="inferred from homology"/>